<proteinExistence type="predicted"/>
<dbReference type="Proteomes" id="UP000215453">
    <property type="component" value="Chromosome 13"/>
</dbReference>
<dbReference type="EMBL" id="LT882688">
    <property type="protein sequence ID" value="SMY29802.1"/>
    <property type="molecule type" value="Genomic_DNA"/>
</dbReference>
<reference evidence="2 3" key="1">
    <citation type="submission" date="2016-10" db="EMBL/GenBank/DDBJ databases">
        <authorList>
            <person name="Varghese N."/>
        </authorList>
    </citation>
    <scope>NUCLEOTIDE SEQUENCE [LARGE SCALE GENOMIC DNA]</scope>
</reference>
<protein>
    <submittedName>
        <fullName evidence="2">Uncharacterized protein</fullName>
    </submittedName>
</protein>
<organism evidence="2 3">
    <name type="scientific">Zymoseptoria tritici ST99CH_1A5</name>
    <dbReference type="NCBI Taxonomy" id="1276529"/>
    <lineage>
        <taxon>Eukaryota</taxon>
        <taxon>Fungi</taxon>
        <taxon>Dikarya</taxon>
        <taxon>Ascomycota</taxon>
        <taxon>Pezizomycotina</taxon>
        <taxon>Dothideomycetes</taxon>
        <taxon>Dothideomycetidae</taxon>
        <taxon>Mycosphaerellales</taxon>
        <taxon>Mycosphaerellaceae</taxon>
        <taxon>Zymoseptoria</taxon>
    </lineage>
</organism>
<evidence type="ECO:0000256" key="1">
    <source>
        <dbReference type="SAM" id="MobiDB-lite"/>
    </source>
</evidence>
<feature type="compositionally biased region" description="Basic and acidic residues" evidence="1">
    <location>
        <begin position="1"/>
        <end position="13"/>
    </location>
</feature>
<name>A0A1Y6LZP7_ZYMTR</name>
<gene>
    <name evidence="2" type="ORF">ZT1A5_G11251</name>
</gene>
<dbReference type="AlphaFoldDB" id="A0A1Y6LZP7"/>
<feature type="compositionally biased region" description="Basic and acidic residues" evidence="1">
    <location>
        <begin position="37"/>
        <end position="50"/>
    </location>
</feature>
<evidence type="ECO:0000313" key="3">
    <source>
        <dbReference type="Proteomes" id="UP000215453"/>
    </source>
</evidence>
<sequence>MLEQWERYDHAFGHEPATASSNSDDGQLLRNPGPKVSFHEDDHERMGAIDHEDESISLPPAASSNARAFSSTIEGEGARLRRMACELSTYFITMAPWLLRASWSRTSSNIDGDSPWLNSSYNGS</sequence>
<evidence type="ECO:0000313" key="2">
    <source>
        <dbReference type="EMBL" id="SMY29802.1"/>
    </source>
</evidence>
<accession>A0A1Y6LZP7</accession>
<feature type="region of interest" description="Disordered" evidence="1">
    <location>
        <begin position="1"/>
        <end position="50"/>
    </location>
</feature>